<dbReference type="Proteomes" id="UP001432027">
    <property type="component" value="Unassembled WGS sequence"/>
</dbReference>
<name>A0AAV5SG55_9BILA</name>
<evidence type="ECO:0000313" key="1">
    <source>
        <dbReference type="EMBL" id="GMS82347.1"/>
    </source>
</evidence>
<accession>A0AAV5SG55</accession>
<proteinExistence type="predicted"/>
<gene>
    <name evidence="1" type="ORF">PENTCL1PPCAC_4522</name>
</gene>
<comment type="caution">
    <text evidence="1">The sequence shown here is derived from an EMBL/GenBank/DDBJ whole genome shotgun (WGS) entry which is preliminary data.</text>
</comment>
<evidence type="ECO:0000313" key="2">
    <source>
        <dbReference type="Proteomes" id="UP001432027"/>
    </source>
</evidence>
<protein>
    <recommendedName>
        <fullName evidence="3">G protein-coupled receptor</fullName>
    </recommendedName>
</protein>
<reference evidence="1" key="1">
    <citation type="submission" date="2023-10" db="EMBL/GenBank/DDBJ databases">
        <title>Genome assembly of Pristionchus species.</title>
        <authorList>
            <person name="Yoshida K."/>
            <person name="Sommer R.J."/>
        </authorList>
    </citation>
    <scope>NUCLEOTIDE SEQUENCE</scope>
    <source>
        <strain evidence="1">RS0144</strain>
    </source>
</reference>
<evidence type="ECO:0008006" key="3">
    <source>
        <dbReference type="Google" id="ProtNLM"/>
    </source>
</evidence>
<dbReference type="AlphaFoldDB" id="A0AAV5SG55"/>
<feature type="non-terminal residue" evidence="1">
    <location>
        <position position="1"/>
    </location>
</feature>
<keyword evidence="2" id="KW-1185">Reference proteome</keyword>
<dbReference type="EMBL" id="BTSX01000002">
    <property type="protein sequence ID" value="GMS82347.1"/>
    <property type="molecule type" value="Genomic_DNA"/>
</dbReference>
<sequence>DIVCSLVVYDDFLQTHILTRLMNEHHPGMIRVYYRVINRISGKLREIGFTMFLLILFPKFRLLLLGRDIGQPSTVTSTLLRRSTS</sequence>
<organism evidence="1 2">
    <name type="scientific">Pristionchus entomophagus</name>
    <dbReference type="NCBI Taxonomy" id="358040"/>
    <lineage>
        <taxon>Eukaryota</taxon>
        <taxon>Metazoa</taxon>
        <taxon>Ecdysozoa</taxon>
        <taxon>Nematoda</taxon>
        <taxon>Chromadorea</taxon>
        <taxon>Rhabditida</taxon>
        <taxon>Rhabditina</taxon>
        <taxon>Diplogasteromorpha</taxon>
        <taxon>Diplogasteroidea</taxon>
        <taxon>Neodiplogasteridae</taxon>
        <taxon>Pristionchus</taxon>
    </lineage>
</organism>